<evidence type="ECO:0000313" key="1">
    <source>
        <dbReference type="EMBL" id="OSC97457.1"/>
    </source>
</evidence>
<sequence>MHNLFLGQLRHHCVAVWGLKMTMKRGKHGKNRQVHTPEMQQVALERIVMGMRAGSASMISSVRKDYLDAALEYNAALVAIPTSETKATIGKRLVAWVYSFRLPPVLPYATDHFQLTNRGPPAPEPVGHTIFSQHILETIRTDLEAVYLPSWLSKPPRNFGDASHGKLSADLWRTTCTVSMVITLVRCWGSPFATVQEKLALKNFLHLVAAVDLATRYSMSPEQADRFDHHMLEYLRGLRSLYNVDLMPNHHIALHLRDCLLLFGPTFAWWGFPFERYNGLLQRLNSNNRPGDLPKTFMRYFYVGVKLRWMISAESWPEDAEDFQEMLDAFRDVFHEAAVQSKDRVLHAMSATWSNQGDNASAPISTADGGRSVGREEELDKDLYDALLGFVNSFTSTAQPAQPYYASYHSSSEDTDRPFLPPTATVFPYTIRGAATFATSDHSQRNSFVLFRRATSNDDGVLAGQVSRIFEHTRIEGDTTVVQTYLIIQEYKALLPAHQPLDPYRQFPDINTWLCYNQKHTTECIVRLEDVISHFASYVYTPPGINCECIVVRSLDR</sequence>
<keyword evidence="2" id="KW-1185">Reference proteome</keyword>
<organism evidence="1 2">
    <name type="scientific">Trametes coccinea (strain BRFM310)</name>
    <name type="common">Pycnoporus coccineus</name>
    <dbReference type="NCBI Taxonomy" id="1353009"/>
    <lineage>
        <taxon>Eukaryota</taxon>
        <taxon>Fungi</taxon>
        <taxon>Dikarya</taxon>
        <taxon>Basidiomycota</taxon>
        <taxon>Agaricomycotina</taxon>
        <taxon>Agaricomycetes</taxon>
        <taxon>Polyporales</taxon>
        <taxon>Polyporaceae</taxon>
        <taxon>Trametes</taxon>
    </lineage>
</organism>
<reference evidence="1 2" key="1">
    <citation type="journal article" date="2015" name="Biotechnol. Biofuels">
        <title>Enhanced degradation of softwood versus hardwood by the white-rot fungus Pycnoporus coccineus.</title>
        <authorList>
            <person name="Couturier M."/>
            <person name="Navarro D."/>
            <person name="Chevret D."/>
            <person name="Henrissat B."/>
            <person name="Piumi F."/>
            <person name="Ruiz-Duenas F.J."/>
            <person name="Martinez A.T."/>
            <person name="Grigoriev I.V."/>
            <person name="Riley R."/>
            <person name="Lipzen A."/>
            <person name="Berrin J.G."/>
            <person name="Master E.R."/>
            <person name="Rosso M.N."/>
        </authorList>
    </citation>
    <scope>NUCLEOTIDE SEQUENCE [LARGE SCALE GENOMIC DNA]</scope>
    <source>
        <strain evidence="1 2">BRFM310</strain>
    </source>
</reference>
<protein>
    <recommendedName>
        <fullName evidence="3">DUF4218 domain-containing protein</fullName>
    </recommendedName>
</protein>
<dbReference type="Proteomes" id="UP000193067">
    <property type="component" value="Unassembled WGS sequence"/>
</dbReference>
<dbReference type="PANTHER" id="PTHR46579">
    <property type="entry name" value="F5/8 TYPE C DOMAIN-CONTAINING PROTEIN-RELATED"/>
    <property type="match status" value="1"/>
</dbReference>
<name>A0A1Y2I8L3_TRAC3</name>
<proteinExistence type="predicted"/>
<feature type="non-terminal residue" evidence="1">
    <location>
        <position position="557"/>
    </location>
</feature>
<dbReference type="AlphaFoldDB" id="A0A1Y2I8L3"/>
<dbReference type="EMBL" id="KZ084151">
    <property type="protein sequence ID" value="OSC97457.1"/>
    <property type="molecule type" value="Genomic_DNA"/>
</dbReference>
<dbReference type="PANTHER" id="PTHR46579:SF1">
    <property type="entry name" value="F5_8 TYPE C DOMAIN-CONTAINING PROTEIN"/>
    <property type="match status" value="1"/>
</dbReference>
<evidence type="ECO:0008006" key="3">
    <source>
        <dbReference type="Google" id="ProtNLM"/>
    </source>
</evidence>
<accession>A0A1Y2I8L3</accession>
<dbReference type="OrthoDB" id="3247418at2759"/>
<evidence type="ECO:0000313" key="2">
    <source>
        <dbReference type="Proteomes" id="UP000193067"/>
    </source>
</evidence>
<gene>
    <name evidence="1" type="ORF">PYCCODRAFT_1339117</name>
</gene>